<comment type="caution">
    <text evidence="3">The sequence shown here is derived from an EMBL/GenBank/DDBJ whole genome shotgun (WGS) entry which is preliminary data.</text>
</comment>
<dbReference type="Proteomes" id="UP001500886">
    <property type="component" value="Unassembled WGS sequence"/>
</dbReference>
<proteinExistence type="inferred from homology"/>
<evidence type="ECO:0000313" key="3">
    <source>
        <dbReference type="EMBL" id="GAA2718838.1"/>
    </source>
</evidence>
<dbReference type="PRINTS" id="PR00359">
    <property type="entry name" value="BP450"/>
</dbReference>
<organism evidence="3 4">
    <name type="scientific">Streptomyces luteosporeus</name>
    <dbReference type="NCBI Taxonomy" id="173856"/>
    <lineage>
        <taxon>Bacteria</taxon>
        <taxon>Bacillati</taxon>
        <taxon>Actinomycetota</taxon>
        <taxon>Actinomycetes</taxon>
        <taxon>Kitasatosporales</taxon>
        <taxon>Streptomycetaceae</taxon>
        <taxon>Streptomyces</taxon>
    </lineage>
</organism>
<sequence length="499" mass="53362">MPRAAVDGARPVDGAAMDGGHGRPASQAGAGSARIADPHGPGTAGGRPPLPLPARGHRPGPLDPGPLESVVMQPTDESTAEPAAEPTVEPTAEHAAGPTVQSVDVAALLADPYGTYAALREAAPVHRMTGPDGRPAWLVTRYDDVRRALADPRLSLDRRNALPGSYSGLSLPPALDANLLNMDPPDHTRLRRLVVKAFTPARVEALRAPVRRLAGDLLDAVAADGRADLMAAYAGPLPIAVICDLLGVPQRDRRDFREWTDALIAPDPGQPHRAKEAVGSLMRFVAALIEGKRAEPGDDLLSDLIAVRDGGDVLSPDELTSLVFLLLFAGYENTVHLIANAVLALLEHPVLLREVRSDPDVLATAVEEFMRWDGPVPLAIRRFPLQDVTIGGVVVPKGETVLLSLASANRDARQFPDPDRLDLRREHSGQLGLGHGIHHCLGAALARMETETALAVLFERLEDLELDLPKAPPVRRESLRARGLKSLPVRWSAQKRTGF</sequence>
<gene>
    <name evidence="3" type="ORF">GCM10010315_35220</name>
</gene>
<evidence type="ECO:0000256" key="2">
    <source>
        <dbReference type="SAM" id="MobiDB-lite"/>
    </source>
</evidence>
<dbReference type="InterPro" id="IPR001128">
    <property type="entry name" value="Cyt_P450"/>
</dbReference>
<comment type="similarity">
    <text evidence="1">Belongs to the cytochrome P450 family.</text>
</comment>
<reference evidence="4" key="1">
    <citation type="journal article" date="2019" name="Int. J. Syst. Evol. Microbiol.">
        <title>The Global Catalogue of Microorganisms (GCM) 10K type strain sequencing project: providing services to taxonomists for standard genome sequencing and annotation.</title>
        <authorList>
            <consortium name="The Broad Institute Genomics Platform"/>
            <consortium name="The Broad Institute Genome Sequencing Center for Infectious Disease"/>
            <person name="Wu L."/>
            <person name="Ma J."/>
        </authorList>
    </citation>
    <scope>NUCLEOTIDE SEQUENCE [LARGE SCALE GENOMIC DNA]</scope>
    <source>
        <strain evidence="4">JCM 4542</strain>
    </source>
</reference>
<dbReference type="PANTHER" id="PTHR46696">
    <property type="entry name" value="P450, PUTATIVE (EUROFUNG)-RELATED"/>
    <property type="match status" value="1"/>
</dbReference>
<accession>A0ABP6GBW9</accession>
<dbReference type="Pfam" id="PF00067">
    <property type="entry name" value="p450"/>
    <property type="match status" value="1"/>
</dbReference>
<dbReference type="PANTHER" id="PTHR46696:SF1">
    <property type="entry name" value="CYTOCHROME P450 YJIB-RELATED"/>
    <property type="match status" value="1"/>
</dbReference>
<keyword evidence="4" id="KW-1185">Reference proteome</keyword>
<dbReference type="Gene3D" id="1.10.630.10">
    <property type="entry name" value="Cytochrome P450"/>
    <property type="match status" value="1"/>
</dbReference>
<dbReference type="EMBL" id="BAAASL010000012">
    <property type="protein sequence ID" value="GAA2718838.1"/>
    <property type="molecule type" value="Genomic_DNA"/>
</dbReference>
<name>A0ABP6GBW9_9ACTN</name>
<evidence type="ECO:0000313" key="4">
    <source>
        <dbReference type="Proteomes" id="UP001500886"/>
    </source>
</evidence>
<dbReference type="InterPro" id="IPR002397">
    <property type="entry name" value="Cyt_P450_B"/>
</dbReference>
<evidence type="ECO:0000256" key="1">
    <source>
        <dbReference type="ARBA" id="ARBA00010617"/>
    </source>
</evidence>
<dbReference type="InterPro" id="IPR036396">
    <property type="entry name" value="Cyt_P450_sf"/>
</dbReference>
<dbReference type="SUPFAM" id="SSF48264">
    <property type="entry name" value="Cytochrome P450"/>
    <property type="match status" value="1"/>
</dbReference>
<feature type="region of interest" description="Disordered" evidence="2">
    <location>
        <begin position="1"/>
        <end position="95"/>
    </location>
</feature>
<protein>
    <submittedName>
        <fullName evidence="3">Cytochrome P450</fullName>
    </submittedName>
</protein>
<dbReference type="CDD" id="cd11029">
    <property type="entry name" value="CYP107-like"/>
    <property type="match status" value="1"/>
</dbReference>